<dbReference type="RefSeq" id="WP_105222272.1">
    <property type="nucleotide sequence ID" value="NZ_CAWNSU010000006.1"/>
</dbReference>
<dbReference type="Proteomes" id="UP000441797">
    <property type="component" value="Unassembled WGS sequence"/>
</dbReference>
<evidence type="ECO:0000313" key="3">
    <source>
        <dbReference type="Proteomes" id="UP000441797"/>
    </source>
</evidence>
<dbReference type="OrthoDB" id="424306at2"/>
<accession>A0A6N8FUD9</accession>
<comment type="caution">
    <text evidence="2">The sequence shown here is derived from an EMBL/GenBank/DDBJ whole genome shotgun (WGS) entry which is preliminary data.</text>
</comment>
<name>A0A6N8FUD9_9CHRO</name>
<evidence type="ECO:0000256" key="1">
    <source>
        <dbReference type="SAM" id="MobiDB-lite"/>
    </source>
</evidence>
<sequence>MTDQSQKQSSASDASDVEVTIFPPKTDNSTSSTKNTATEDKSDSASLFDFFAKTVGDVTVSVATTAAQTGLSLAQTAVEAGEAATKQTHDLISQATQTAGEAVSFVGDNWLVRRFSRVLNLQWIVGATDNVDVEKATEEVRKLQREYPHESPSQIAHRIMVEKATYAGGIGLASSIIPGAALALLAVDLAATTRLQAEMVYQIAAAYGLDLKEPARKGEVLAIFGLALGGGRLLRTAGLGLLRNIPFAGAMIGSSSNAAIMYSVGYAACRFYEAKLDSNSSINSEEALADIKEQSDHYAETAIAQEAVMDQVLVHMILASHPEKSWEEILPELKNFNFSESSLESIGNNIKSPQPLETLLNQLNRDFAIPLLAQCYRIAQKDGIITPEAARIMEAIADKFDLDLNSIQSTVESQGQS</sequence>
<keyword evidence="3" id="KW-1185">Reference proteome</keyword>
<dbReference type="EMBL" id="NAPY01000005">
    <property type="protein sequence ID" value="MUL35757.1"/>
    <property type="molecule type" value="Genomic_DNA"/>
</dbReference>
<feature type="compositionally biased region" description="Low complexity" evidence="1">
    <location>
        <begin position="25"/>
        <end position="36"/>
    </location>
</feature>
<feature type="compositionally biased region" description="Low complexity" evidence="1">
    <location>
        <begin position="1"/>
        <end position="14"/>
    </location>
</feature>
<proteinExistence type="predicted"/>
<feature type="region of interest" description="Disordered" evidence="1">
    <location>
        <begin position="1"/>
        <end position="39"/>
    </location>
</feature>
<gene>
    <name evidence="2" type="ORF">BWI75_05180</name>
</gene>
<organism evidence="2 3">
    <name type="scientific">Gloeocapsopsis dulcis AAB1 = 1H9</name>
    <dbReference type="NCBI Taxonomy" id="1433147"/>
    <lineage>
        <taxon>Bacteria</taxon>
        <taxon>Bacillati</taxon>
        <taxon>Cyanobacteriota</taxon>
        <taxon>Cyanophyceae</taxon>
        <taxon>Oscillatoriophycideae</taxon>
        <taxon>Chroococcales</taxon>
        <taxon>Chroococcaceae</taxon>
        <taxon>Gloeocapsopsis</taxon>
        <taxon>Gloeocapsopsis dulcis</taxon>
    </lineage>
</organism>
<evidence type="ECO:0000313" key="2">
    <source>
        <dbReference type="EMBL" id="MUL35757.1"/>
    </source>
</evidence>
<evidence type="ECO:0008006" key="4">
    <source>
        <dbReference type="Google" id="ProtNLM"/>
    </source>
</evidence>
<reference evidence="2 3" key="1">
    <citation type="journal article" date="2019" name="Front. Microbiol.">
        <title>Genomic Features for Desiccation Tolerance and Sugar Biosynthesis in the Extremophile Gloeocapsopsis sp. UTEX B3054.</title>
        <authorList>
            <person name="Urrejola C."/>
            <person name="Alcorta J."/>
            <person name="Salas L."/>
            <person name="Vasquez M."/>
            <person name="Polz M.F."/>
            <person name="Vicuna R."/>
            <person name="Diez B."/>
        </authorList>
    </citation>
    <scope>NUCLEOTIDE SEQUENCE [LARGE SCALE GENOMIC DNA]</scope>
    <source>
        <strain evidence="2 3">1H9</strain>
    </source>
</reference>
<protein>
    <recommendedName>
        <fullName evidence="4">EcsC family protein</fullName>
    </recommendedName>
</protein>
<dbReference type="AlphaFoldDB" id="A0A6N8FUD9"/>